<dbReference type="PANTHER" id="PTHR12460">
    <property type="entry name" value="CYCLIN-DEPENDENT KINASE INHIBITOR-RELATED PROTEIN"/>
    <property type="match status" value="1"/>
</dbReference>
<dbReference type="OrthoDB" id="10069473at2759"/>
<dbReference type="AlphaFoldDB" id="A0A507C0M8"/>
<dbReference type="RefSeq" id="XP_031025675.1">
    <property type="nucleotide sequence ID" value="XM_031168452.1"/>
</dbReference>
<dbReference type="Proteomes" id="UP000319731">
    <property type="component" value="Unassembled WGS sequence"/>
</dbReference>
<dbReference type="InterPro" id="IPR008942">
    <property type="entry name" value="ENTH_VHS"/>
</dbReference>
<accession>A0A507C0M8</accession>
<reference evidence="4 5" key="1">
    <citation type="journal article" date="2019" name="Sci. Rep.">
        <title>Comparative genomics of chytrid fungi reveal insights into the obligate biotrophic and pathogenic lifestyle of Synchytrium endobioticum.</title>
        <authorList>
            <person name="van de Vossenberg B.T.L.H."/>
            <person name="Warris S."/>
            <person name="Nguyen H.D.T."/>
            <person name="van Gent-Pelzer M.P.E."/>
            <person name="Joly D.L."/>
            <person name="van de Geest H.C."/>
            <person name="Bonants P.J.M."/>
            <person name="Smith D.S."/>
            <person name="Levesque C.A."/>
            <person name="van der Lee T.A.J."/>
        </authorList>
    </citation>
    <scope>NUCLEOTIDE SEQUENCE [LARGE SCALE GENOMIC DNA]</scope>
    <source>
        <strain evidence="4 5">JEL517</strain>
    </source>
</reference>
<organism evidence="4 5">
    <name type="scientific">Synchytrium microbalum</name>
    <dbReference type="NCBI Taxonomy" id="1806994"/>
    <lineage>
        <taxon>Eukaryota</taxon>
        <taxon>Fungi</taxon>
        <taxon>Fungi incertae sedis</taxon>
        <taxon>Chytridiomycota</taxon>
        <taxon>Chytridiomycota incertae sedis</taxon>
        <taxon>Chytridiomycetes</taxon>
        <taxon>Synchytriales</taxon>
        <taxon>Synchytriaceae</taxon>
        <taxon>Synchytrium</taxon>
    </lineage>
</organism>
<name>A0A507C0M8_9FUNG</name>
<dbReference type="PROSITE" id="PS51391">
    <property type="entry name" value="CID"/>
    <property type="match status" value="1"/>
</dbReference>
<feature type="compositionally biased region" description="Polar residues" evidence="2">
    <location>
        <begin position="274"/>
        <end position="293"/>
    </location>
</feature>
<dbReference type="InterPro" id="IPR006569">
    <property type="entry name" value="CID_dom"/>
</dbReference>
<dbReference type="EMBL" id="QEAO01000010">
    <property type="protein sequence ID" value="TPX35090.1"/>
    <property type="molecule type" value="Genomic_DNA"/>
</dbReference>
<keyword evidence="1" id="KW-0175">Coiled coil</keyword>
<dbReference type="Pfam" id="PF04818">
    <property type="entry name" value="CID"/>
    <property type="match status" value="1"/>
</dbReference>
<dbReference type="GeneID" id="42003749"/>
<evidence type="ECO:0000313" key="4">
    <source>
        <dbReference type="EMBL" id="TPX35090.1"/>
    </source>
</evidence>
<dbReference type="GO" id="GO:0000993">
    <property type="term" value="F:RNA polymerase II complex binding"/>
    <property type="evidence" value="ECO:0007669"/>
    <property type="project" value="TreeGrafter"/>
</dbReference>
<dbReference type="Gene3D" id="1.25.40.90">
    <property type="match status" value="1"/>
</dbReference>
<dbReference type="PANTHER" id="PTHR12460:SF0">
    <property type="entry name" value="CID DOMAIN-CONTAINING PROTEIN-RELATED"/>
    <property type="match status" value="1"/>
</dbReference>
<feature type="region of interest" description="Disordered" evidence="2">
    <location>
        <begin position="263"/>
        <end position="329"/>
    </location>
</feature>
<evidence type="ECO:0000259" key="3">
    <source>
        <dbReference type="PROSITE" id="PS51391"/>
    </source>
</evidence>
<feature type="coiled-coil region" evidence="1">
    <location>
        <begin position="185"/>
        <end position="212"/>
    </location>
</feature>
<evidence type="ECO:0000256" key="2">
    <source>
        <dbReference type="SAM" id="MobiDB-lite"/>
    </source>
</evidence>
<comment type="caution">
    <text evidence="4">The sequence shown here is derived from an EMBL/GenBank/DDBJ whole genome shotgun (WGS) entry which is preliminary data.</text>
</comment>
<proteinExistence type="predicted"/>
<sequence>MIATSARKISFLHLANDVVQTSRRKSEDLVKEFGKIFPDAFVHIYRYAEYSSRDRYCHVGISFVSTIVTLKAEIQPLNRSVPPDAQNKVARVLQVFEDRAVYSTEYLDEIRKSLNIPTLAGQNRARSASVMPSGLPQEARSIVPLLSSIEKQMGATTALTIETQRLPIEWFQTDLCTVYTEQNRRNEAIGALADAKKKLEALKNTSAAELKDRRLLATELQRLLQANELSISGASATLQQTETQLAVVDVQLGNLRYAAGNSPTLPVSHAGTPELQNDPTSTTAATGHSNPNETPYYGWNGAAVSEQPWSTPDGLLSGGDLNGTLQWNQ</sequence>
<protein>
    <recommendedName>
        <fullName evidence="3">CID domain-containing protein</fullName>
    </recommendedName>
</protein>
<dbReference type="STRING" id="1806994.A0A507C0M8"/>
<gene>
    <name evidence="4" type="ORF">SmJEL517_g02524</name>
</gene>
<dbReference type="GO" id="GO:0031124">
    <property type="term" value="P:mRNA 3'-end processing"/>
    <property type="evidence" value="ECO:0007669"/>
    <property type="project" value="TreeGrafter"/>
</dbReference>
<evidence type="ECO:0000313" key="5">
    <source>
        <dbReference type="Proteomes" id="UP000319731"/>
    </source>
</evidence>
<evidence type="ECO:0000256" key="1">
    <source>
        <dbReference type="SAM" id="Coils"/>
    </source>
</evidence>
<feature type="domain" description="CID" evidence="3">
    <location>
        <begin position="1"/>
        <end position="118"/>
    </location>
</feature>
<keyword evidence="5" id="KW-1185">Reference proteome</keyword>